<evidence type="ECO:0000256" key="5">
    <source>
        <dbReference type="SAM" id="Phobius"/>
    </source>
</evidence>
<dbReference type="PANTHER" id="PTHR32322">
    <property type="entry name" value="INNER MEMBRANE TRANSPORTER"/>
    <property type="match status" value="1"/>
</dbReference>
<evidence type="ECO:0000256" key="4">
    <source>
        <dbReference type="ARBA" id="ARBA00023136"/>
    </source>
</evidence>
<evidence type="ECO:0000313" key="8">
    <source>
        <dbReference type="Proteomes" id="UP000786693"/>
    </source>
</evidence>
<dbReference type="InterPro" id="IPR050638">
    <property type="entry name" value="AA-Vitamin_Transporters"/>
</dbReference>
<feature type="transmembrane region" description="Helical" evidence="5">
    <location>
        <begin position="270"/>
        <end position="288"/>
    </location>
</feature>
<comment type="subcellular location">
    <subcellularLocation>
        <location evidence="1">Membrane</location>
        <topology evidence="1">Multi-pass membrane protein</topology>
    </subcellularLocation>
</comment>
<evidence type="ECO:0000259" key="6">
    <source>
        <dbReference type="Pfam" id="PF00892"/>
    </source>
</evidence>
<feature type="transmembrane region" description="Helical" evidence="5">
    <location>
        <begin position="67"/>
        <end position="85"/>
    </location>
</feature>
<dbReference type="Pfam" id="PF00892">
    <property type="entry name" value="EamA"/>
    <property type="match status" value="2"/>
</dbReference>
<organism evidence="7 8">
    <name type="scientific">Jannaschia pagri</name>
    <dbReference type="NCBI Taxonomy" id="2829797"/>
    <lineage>
        <taxon>Bacteria</taxon>
        <taxon>Pseudomonadati</taxon>
        <taxon>Pseudomonadota</taxon>
        <taxon>Alphaproteobacteria</taxon>
        <taxon>Rhodobacterales</taxon>
        <taxon>Roseobacteraceae</taxon>
        <taxon>Jannaschia</taxon>
    </lineage>
</organism>
<evidence type="ECO:0000256" key="2">
    <source>
        <dbReference type="ARBA" id="ARBA00022692"/>
    </source>
</evidence>
<feature type="transmembrane region" description="Helical" evidence="5">
    <location>
        <begin position="126"/>
        <end position="146"/>
    </location>
</feature>
<accession>A0ABQ4NNZ3</accession>
<dbReference type="Proteomes" id="UP000786693">
    <property type="component" value="Unassembled WGS sequence"/>
</dbReference>
<evidence type="ECO:0000256" key="3">
    <source>
        <dbReference type="ARBA" id="ARBA00022989"/>
    </source>
</evidence>
<gene>
    <name evidence="7" type="ORF">JANAI62_27480</name>
</gene>
<feature type="transmembrane region" description="Helical" evidence="5">
    <location>
        <begin position="152"/>
        <end position="172"/>
    </location>
</feature>
<proteinExistence type="predicted"/>
<feature type="transmembrane region" description="Helical" evidence="5">
    <location>
        <begin position="184"/>
        <end position="203"/>
    </location>
</feature>
<reference evidence="7 8" key="1">
    <citation type="submission" date="2021-05" db="EMBL/GenBank/DDBJ databases">
        <title>Bacteria Genome sequencing.</title>
        <authorList>
            <person name="Takabe Y."/>
            <person name="Nakajima Y."/>
            <person name="Suzuki S."/>
            <person name="Shiozaki T."/>
        </authorList>
    </citation>
    <scope>NUCLEOTIDE SEQUENCE [LARGE SCALE GENOMIC DNA]</scope>
    <source>
        <strain evidence="7 8">AI_62</strain>
    </source>
</reference>
<feature type="transmembrane region" description="Helical" evidence="5">
    <location>
        <begin position="215"/>
        <end position="238"/>
    </location>
</feature>
<keyword evidence="3 5" id="KW-1133">Transmembrane helix</keyword>
<feature type="domain" description="EamA" evidence="6">
    <location>
        <begin position="12"/>
        <end position="140"/>
    </location>
</feature>
<name>A0ABQ4NNZ3_9RHOB</name>
<sequence length="295" mass="30498">MSAPRPVLWGSLLLFGAGWGLLQPFNKVAVAGGFQPFAIMVWQAVVTLVLGAVLLRRLQIPFPPQAAWLLCVQVAILGTLLPHLATYTAVAHLPAGLMAILIATIPILALPIGALFGVEVVTLRRVAGLCLGMAAVALIALAQGHLAGGAPWAVAVALCAPLCYAVNAALIVRNGTGDVNPLAILWGAMVLVLPLSLGLALVSDQPLSLFDEGRVAASLAVLLIAVVHTLVYSGFLWLLGQAGAVFAGQTAYLVTGFGVLWSALLLGERYPASVLVAGVLMVLGMALVRPVRPNP</sequence>
<dbReference type="RefSeq" id="WP_220749630.1">
    <property type="nucleotide sequence ID" value="NZ_BPFH01000005.1"/>
</dbReference>
<feature type="transmembrane region" description="Helical" evidence="5">
    <location>
        <begin position="36"/>
        <end position="55"/>
    </location>
</feature>
<protein>
    <submittedName>
        <fullName evidence="7">Multidrug DMT transporter permease</fullName>
    </submittedName>
</protein>
<keyword evidence="2 5" id="KW-0812">Transmembrane</keyword>
<keyword evidence="8" id="KW-1185">Reference proteome</keyword>
<dbReference type="InterPro" id="IPR037185">
    <property type="entry name" value="EmrE-like"/>
</dbReference>
<evidence type="ECO:0000313" key="7">
    <source>
        <dbReference type="EMBL" id="GIT96125.1"/>
    </source>
</evidence>
<dbReference type="InterPro" id="IPR000620">
    <property type="entry name" value="EamA_dom"/>
</dbReference>
<evidence type="ECO:0000256" key="1">
    <source>
        <dbReference type="ARBA" id="ARBA00004141"/>
    </source>
</evidence>
<dbReference type="PANTHER" id="PTHR32322:SF9">
    <property type="entry name" value="AMINO-ACID METABOLITE EFFLUX PUMP-RELATED"/>
    <property type="match status" value="1"/>
</dbReference>
<keyword evidence="4 5" id="KW-0472">Membrane</keyword>
<dbReference type="SUPFAM" id="SSF103481">
    <property type="entry name" value="Multidrug resistance efflux transporter EmrE"/>
    <property type="match status" value="1"/>
</dbReference>
<comment type="caution">
    <text evidence="7">The sequence shown here is derived from an EMBL/GenBank/DDBJ whole genome shotgun (WGS) entry which is preliminary data.</text>
</comment>
<dbReference type="EMBL" id="BPFH01000005">
    <property type="protein sequence ID" value="GIT96125.1"/>
    <property type="molecule type" value="Genomic_DNA"/>
</dbReference>
<feature type="transmembrane region" description="Helical" evidence="5">
    <location>
        <begin position="91"/>
        <end position="114"/>
    </location>
</feature>
<feature type="transmembrane region" description="Helical" evidence="5">
    <location>
        <begin position="245"/>
        <end position="264"/>
    </location>
</feature>
<feature type="domain" description="EamA" evidence="6">
    <location>
        <begin position="152"/>
        <end position="288"/>
    </location>
</feature>